<protein>
    <recommendedName>
        <fullName evidence="7">Lipase</fullName>
    </recommendedName>
</protein>
<dbReference type="InterPro" id="IPR029058">
    <property type="entry name" value="AB_hydrolase_fold"/>
</dbReference>
<reference evidence="11" key="2">
    <citation type="journal article" date="2019" name="Curr. Biol.">
        <title>Chromatin organization in early land plants reveals an ancestral association between H3K27me3, transposons, and constitutive heterochromatin.</title>
        <authorList>
            <person name="Montgomery S.A."/>
            <person name="Tanizawa Y."/>
            <person name="Galik B."/>
            <person name="Wang N."/>
            <person name="Ito T."/>
            <person name="Mochizuki T."/>
            <person name="Akimcheva S."/>
            <person name="Bowman J."/>
            <person name="Cognat V."/>
            <person name="Drouard L."/>
            <person name="Ekker H."/>
            <person name="Houng S."/>
            <person name="Kohchi T."/>
            <person name="Lin S."/>
            <person name="Liu L.D."/>
            <person name="Nakamura Y."/>
            <person name="Valeeva L.R."/>
            <person name="Shakirov E.V."/>
            <person name="Shippen D.E."/>
            <person name="Wei W."/>
            <person name="Yagura M."/>
            <person name="Yamaoka S."/>
            <person name="Yamato K.T."/>
            <person name="Liu C."/>
            <person name="Berger F."/>
        </authorList>
    </citation>
    <scope>NUCLEOTIDE SEQUENCE [LARGE SCALE GENOMIC DNA]</scope>
    <source>
        <strain evidence="11">Tak-1</strain>
    </source>
</reference>
<proteinExistence type="inferred from homology"/>
<feature type="active site" description="Nucleophile" evidence="8">
    <location>
        <position position="210"/>
    </location>
</feature>
<dbReference type="FunFam" id="3.40.50.1820:FF:000057">
    <property type="entry name" value="Lipase"/>
    <property type="match status" value="1"/>
</dbReference>
<dbReference type="Proteomes" id="UP001162541">
    <property type="component" value="Chromosome 6"/>
</dbReference>
<evidence type="ECO:0000313" key="11">
    <source>
        <dbReference type="EMBL" id="BBN14683.1"/>
    </source>
</evidence>
<dbReference type="PIRSF" id="PIRSF000862">
    <property type="entry name" value="Steryl_ester_lip"/>
    <property type="match status" value="1"/>
</dbReference>
<dbReference type="GO" id="GO:0016042">
    <property type="term" value="P:lipid catabolic process"/>
    <property type="evidence" value="ECO:0007669"/>
    <property type="project" value="UniProtKB-KW"/>
</dbReference>
<accession>A0A176W4I6</accession>
<feature type="domain" description="Partial AB-hydrolase lipase" evidence="10">
    <location>
        <begin position="78"/>
        <end position="136"/>
    </location>
</feature>
<evidence type="ECO:0000313" key="12">
    <source>
        <dbReference type="EMBL" id="OAE27375.1"/>
    </source>
</evidence>
<dbReference type="AlphaFoldDB" id="A0A176W4I6"/>
<comment type="similarity">
    <text evidence="1 7">Belongs to the AB hydrolase superfamily. Lipase family.</text>
</comment>
<dbReference type="EMBL" id="LVLJ01001907">
    <property type="protein sequence ID" value="OAE27375.1"/>
    <property type="molecule type" value="Genomic_DNA"/>
</dbReference>
<evidence type="ECO:0000256" key="8">
    <source>
        <dbReference type="PIRSR" id="PIRSR000862-1"/>
    </source>
</evidence>
<feature type="transmembrane region" description="Helical" evidence="9">
    <location>
        <begin position="12"/>
        <end position="31"/>
    </location>
</feature>
<evidence type="ECO:0000256" key="7">
    <source>
        <dbReference type="PIRNR" id="PIRNR000862"/>
    </source>
</evidence>
<feature type="active site" description="Charge relay system" evidence="8">
    <location>
        <position position="411"/>
    </location>
</feature>
<evidence type="ECO:0000256" key="6">
    <source>
        <dbReference type="ARBA" id="ARBA00023180"/>
    </source>
</evidence>
<keyword evidence="3 7" id="KW-0378">Hydrolase</keyword>
<evidence type="ECO:0000256" key="3">
    <source>
        <dbReference type="ARBA" id="ARBA00022801"/>
    </source>
</evidence>
<reference evidence="14" key="3">
    <citation type="journal article" date="2020" name="Curr. Biol.">
        <title>Chromatin organization in early land plants reveals an ancestral association between H3K27me3, transposons, and constitutive heterochromatin.</title>
        <authorList>
            <person name="Montgomery S.A."/>
            <person name="Tanizawa Y."/>
            <person name="Galik B."/>
            <person name="Wang N."/>
            <person name="Ito T."/>
            <person name="Mochizuki T."/>
            <person name="Akimcheva S."/>
            <person name="Bowman J.L."/>
            <person name="Cognat V."/>
            <person name="Marechal-Drouard L."/>
            <person name="Ekker H."/>
            <person name="Hong S.F."/>
            <person name="Kohchi T."/>
            <person name="Lin S.S."/>
            <person name="Liu L.D."/>
            <person name="Nakamura Y."/>
            <person name="Valeeva L.R."/>
            <person name="Shakirov E.V."/>
            <person name="Shippen D.E."/>
            <person name="Wei W.L."/>
            <person name="Yagura M."/>
            <person name="Yamaoka S."/>
            <person name="Yamato K.T."/>
            <person name="Liu C."/>
            <person name="Berger F."/>
        </authorList>
    </citation>
    <scope>NUCLEOTIDE SEQUENCE [LARGE SCALE GENOMIC DNA]</scope>
    <source>
        <strain evidence="14">Tak-1</strain>
    </source>
</reference>
<keyword evidence="5" id="KW-0443">Lipid metabolism</keyword>
<dbReference type="Gene3D" id="3.40.50.1820">
    <property type="entry name" value="alpha/beta hydrolase"/>
    <property type="match status" value="1"/>
</dbReference>
<dbReference type="InterPro" id="IPR006693">
    <property type="entry name" value="AB_hydrolase_lipase"/>
</dbReference>
<evidence type="ECO:0000259" key="10">
    <source>
        <dbReference type="Pfam" id="PF04083"/>
    </source>
</evidence>
<dbReference type="GO" id="GO:0016788">
    <property type="term" value="F:hydrolase activity, acting on ester bonds"/>
    <property type="evidence" value="ECO:0007669"/>
    <property type="project" value="InterPro"/>
</dbReference>
<keyword evidence="13" id="KW-1185">Reference proteome</keyword>
<dbReference type="InterPro" id="IPR025483">
    <property type="entry name" value="Lipase_euk"/>
</dbReference>
<evidence type="ECO:0000256" key="2">
    <source>
        <dbReference type="ARBA" id="ARBA00022729"/>
    </source>
</evidence>
<reference evidence="12 13" key="1">
    <citation type="submission" date="2016-03" db="EMBL/GenBank/DDBJ databases">
        <title>Mechanisms controlling the formation of the plant cell surface in tip-growing cells are functionally conserved among land plants.</title>
        <authorList>
            <person name="Honkanen S."/>
            <person name="Jones V.A."/>
            <person name="Morieri G."/>
            <person name="Champion C."/>
            <person name="Hetherington A.J."/>
            <person name="Kelly S."/>
            <person name="Saint-Marcoux D."/>
            <person name="Proust H."/>
            <person name="Prescott H."/>
            <person name="Dolan L."/>
        </authorList>
    </citation>
    <scope>NUCLEOTIDE SEQUENCE [LARGE SCALE GENOMIC DNA]</scope>
    <source>
        <strain evidence="13">cv. Tak-1 and cv. Tak-2</strain>
        <tissue evidence="12">Whole gametophyte</tissue>
    </source>
</reference>
<feature type="active site" description="Charge relay system" evidence="8">
    <location>
        <position position="381"/>
    </location>
</feature>
<keyword evidence="4 7" id="KW-0442">Lipid degradation</keyword>
<name>A0A176W4I6_MARPO</name>
<keyword evidence="6" id="KW-0325">Glycoprotein</keyword>
<dbReference type="PANTHER" id="PTHR11005">
    <property type="entry name" value="LYSOSOMAL ACID LIPASE-RELATED"/>
    <property type="match status" value="1"/>
</dbReference>
<evidence type="ECO:0000256" key="5">
    <source>
        <dbReference type="ARBA" id="ARBA00023098"/>
    </source>
</evidence>
<evidence type="ECO:0000313" key="13">
    <source>
        <dbReference type="Proteomes" id="UP000077202"/>
    </source>
</evidence>
<sequence length="438" mass="48904">MMGPTKDRDTLISHVGISMFFLVTLMSWVLVIDALGVLQDREYVIDDHQRQPQISGIHELQAQVSFQDRFKDGLCKLLVEPHGYPCEEYTVQTNDGFKLTIQHIPHGLAGSIGSKETPVFLQHGIMAGGEGWLLNGPNESFAFILADLGFDVWIGNSRGVEWSHGHESLNSSDPAFWDWTFDELAAYDLPAMMEFVYNKTSQKIMYVGHSMGTTILLAALIEQAAHLVDIVRGAVFVCPVALLTHVTSTFDQVAAHLFLDQVYNLFHISEFDLHSDVVNFLIDTICAVPNLDCTQLLPNVAGEGCCVDKDKVPLYLQYYPQPSSTKIIAHYAQILRKGPFRKYDFGRIQNVAHYNQSIPPEYAFSKFPSAVPLLMVSGTQDAIANTVDVAIVTQSLQQSVQGSVILPQYSHVDFILSRTANVDFWLNVTTWFESLISL</sequence>
<dbReference type="Pfam" id="PF04083">
    <property type="entry name" value="Abhydro_lipase"/>
    <property type="match status" value="1"/>
</dbReference>
<dbReference type="SUPFAM" id="SSF53474">
    <property type="entry name" value="alpha/beta-Hydrolases"/>
    <property type="match status" value="1"/>
</dbReference>
<evidence type="ECO:0000256" key="4">
    <source>
        <dbReference type="ARBA" id="ARBA00022963"/>
    </source>
</evidence>
<evidence type="ECO:0000256" key="1">
    <source>
        <dbReference type="ARBA" id="ARBA00010701"/>
    </source>
</evidence>
<keyword evidence="2" id="KW-0732">Signal</keyword>
<gene>
    <name evidence="12" type="ORF">AXG93_2015s1010</name>
    <name evidence="11" type="ORF">Mp_6g13620</name>
</gene>
<keyword evidence="9" id="KW-1133">Transmembrane helix</keyword>
<keyword evidence="9" id="KW-0812">Transmembrane</keyword>
<organism evidence="12 13">
    <name type="scientific">Marchantia polymorpha subsp. ruderalis</name>
    <dbReference type="NCBI Taxonomy" id="1480154"/>
    <lineage>
        <taxon>Eukaryota</taxon>
        <taxon>Viridiplantae</taxon>
        <taxon>Streptophyta</taxon>
        <taxon>Embryophyta</taxon>
        <taxon>Marchantiophyta</taxon>
        <taxon>Marchantiopsida</taxon>
        <taxon>Marchantiidae</taxon>
        <taxon>Marchantiales</taxon>
        <taxon>Marchantiaceae</taxon>
        <taxon>Marchantia</taxon>
    </lineage>
</organism>
<dbReference type="Proteomes" id="UP000077202">
    <property type="component" value="Unassembled WGS sequence"/>
</dbReference>
<evidence type="ECO:0000256" key="9">
    <source>
        <dbReference type="SAM" id="Phobius"/>
    </source>
</evidence>
<evidence type="ECO:0000313" key="14">
    <source>
        <dbReference type="Proteomes" id="UP001162541"/>
    </source>
</evidence>
<keyword evidence="9" id="KW-0472">Membrane</keyword>
<dbReference type="EMBL" id="AP019871">
    <property type="protein sequence ID" value="BBN14683.1"/>
    <property type="molecule type" value="Genomic_DNA"/>
</dbReference>